<dbReference type="EMBL" id="JALLBG020000096">
    <property type="protein sequence ID" value="KAL3765359.1"/>
    <property type="molecule type" value="Genomic_DNA"/>
</dbReference>
<dbReference type="InterPro" id="IPR050502">
    <property type="entry name" value="Euk_RNA-bind_prot"/>
</dbReference>
<dbReference type="InterPro" id="IPR012677">
    <property type="entry name" value="Nucleotide-bd_a/b_plait_sf"/>
</dbReference>
<evidence type="ECO:0000256" key="4">
    <source>
        <dbReference type="SAM" id="Phobius"/>
    </source>
</evidence>
<feature type="region of interest" description="Disordered" evidence="3">
    <location>
        <begin position="1"/>
        <end position="30"/>
    </location>
</feature>
<keyword evidence="7" id="KW-1185">Reference proteome</keyword>
<feature type="compositionally biased region" description="Polar residues" evidence="3">
    <location>
        <begin position="46"/>
        <end position="64"/>
    </location>
</feature>
<keyword evidence="4" id="KW-1133">Transmembrane helix</keyword>
<accession>A0ABD3MQQ0</accession>
<evidence type="ECO:0000259" key="5">
    <source>
        <dbReference type="PROSITE" id="PS50102"/>
    </source>
</evidence>
<dbReference type="AlphaFoldDB" id="A0ABD3MQQ0"/>
<evidence type="ECO:0000256" key="1">
    <source>
        <dbReference type="ARBA" id="ARBA00022884"/>
    </source>
</evidence>
<dbReference type="PROSITE" id="PS50102">
    <property type="entry name" value="RRM"/>
    <property type="match status" value="2"/>
</dbReference>
<dbReference type="PANTHER" id="PTHR48025:SF1">
    <property type="entry name" value="RRM DOMAIN-CONTAINING PROTEIN"/>
    <property type="match status" value="1"/>
</dbReference>
<dbReference type="SMART" id="SM00360">
    <property type="entry name" value="RRM"/>
    <property type="match status" value="2"/>
</dbReference>
<protein>
    <recommendedName>
        <fullName evidence="5">RRM domain-containing protein</fullName>
    </recommendedName>
</protein>
<feature type="region of interest" description="Disordered" evidence="3">
    <location>
        <begin position="667"/>
        <end position="689"/>
    </location>
</feature>
<keyword evidence="4" id="KW-0812">Transmembrane</keyword>
<gene>
    <name evidence="6" type="ORF">ACHAWU_002277</name>
</gene>
<dbReference type="SUPFAM" id="SSF54928">
    <property type="entry name" value="RNA-binding domain, RBD"/>
    <property type="match status" value="1"/>
</dbReference>
<feature type="region of interest" description="Disordered" evidence="3">
    <location>
        <begin position="44"/>
        <end position="64"/>
    </location>
</feature>
<evidence type="ECO:0000313" key="7">
    <source>
        <dbReference type="Proteomes" id="UP001530293"/>
    </source>
</evidence>
<sequence>MMSRTTTRRRLTKTAIVPTSSPTASSAAGNSTLLGQLIKNALALTSGPTSSPSPNDGNSTTSSQQQLVLLGYDENASPIYKRPCLSNDNDEPYKNNCTISHIFGSSESYTYECTTEQYCNSHPPGNTHDLGWTFVGACDVVLTCPDPYDEAKAEEGGYVLGDQTMVSSDHINGNEIGSISCPGESSKQQDNTESDITQEEIVALVPYVYEVETSQVSTASDFLPRLEERILLNLADSMMKCTSRRKLPGGTWMRSMMQRFMNADPAQFNVRGIESNPDDVVFAEGSCAISSDGADNCFIINGSLTLILDPMDINAYNITTSIMNATDTAQANLQNAMDYDDLLSPFLPEVVKVRYLGDSYMEDEILADVSGETKDERARAWLWGPPIVAVFLALIALLIVRKNGKKSKTSQRSSNVGVRDLQDKGGEFDWEEWDLDFDDPKFAEFGFGSGTNGKVILYAGNLSMNTNKEEVRELFEDHGAVLSCILPSREGIRRGIDPPPRANDTGRFALITMPAMSDLEKAEADNARITVNGVELDGCALRVREVTTLYVGNLSPMTTEQGLRGLFEQYGVVIGCVILPNHQGRGRYGLVSMPNDDARSAIATLHGLKVDGNILSVRDIMRRSNMRNLMDDSFSTCNNERDEKNSAGKLAILGTTGAVMGGKLLRKKRKNRTGSADKNDPDAEQNLDDDLEDIINNIDGSTEGQDRRVFVVDPPGAFHLGKHHYTGDGVRYFSPLCQQCIAARADSNGVVTLTAINADDESNPDLSDTNDLSFDLEAATKFTDFNCNDLGRCHSSIHVRQCKSTTCTGCKKGKEVYFVNSYL</sequence>
<evidence type="ECO:0000256" key="2">
    <source>
        <dbReference type="PROSITE-ProRule" id="PRU00176"/>
    </source>
</evidence>
<dbReference type="CDD" id="cd00590">
    <property type="entry name" value="RRM_SF"/>
    <property type="match status" value="2"/>
</dbReference>
<dbReference type="Proteomes" id="UP001530293">
    <property type="component" value="Unassembled WGS sequence"/>
</dbReference>
<dbReference type="InterPro" id="IPR035979">
    <property type="entry name" value="RBD_domain_sf"/>
</dbReference>
<dbReference type="Gene3D" id="3.30.70.330">
    <property type="match status" value="2"/>
</dbReference>
<organism evidence="6 7">
    <name type="scientific">Discostella pseudostelligera</name>
    <dbReference type="NCBI Taxonomy" id="259834"/>
    <lineage>
        <taxon>Eukaryota</taxon>
        <taxon>Sar</taxon>
        <taxon>Stramenopiles</taxon>
        <taxon>Ochrophyta</taxon>
        <taxon>Bacillariophyta</taxon>
        <taxon>Coscinodiscophyceae</taxon>
        <taxon>Thalassiosirophycidae</taxon>
        <taxon>Stephanodiscales</taxon>
        <taxon>Stephanodiscaceae</taxon>
        <taxon>Discostella</taxon>
    </lineage>
</organism>
<dbReference type="InterPro" id="IPR000504">
    <property type="entry name" value="RRM_dom"/>
</dbReference>
<reference evidence="6 7" key="1">
    <citation type="submission" date="2024-10" db="EMBL/GenBank/DDBJ databases">
        <title>Updated reference genomes for cyclostephanoid diatoms.</title>
        <authorList>
            <person name="Roberts W.R."/>
            <person name="Alverson A.J."/>
        </authorList>
    </citation>
    <scope>NUCLEOTIDE SEQUENCE [LARGE SCALE GENOMIC DNA]</scope>
    <source>
        <strain evidence="6 7">AJA232-27</strain>
    </source>
</reference>
<evidence type="ECO:0000256" key="3">
    <source>
        <dbReference type="SAM" id="MobiDB-lite"/>
    </source>
</evidence>
<comment type="caution">
    <text evidence="6">The sequence shown here is derived from an EMBL/GenBank/DDBJ whole genome shotgun (WGS) entry which is preliminary data.</text>
</comment>
<dbReference type="Pfam" id="PF00076">
    <property type="entry name" value="RRM_1"/>
    <property type="match status" value="1"/>
</dbReference>
<feature type="domain" description="RRM" evidence="5">
    <location>
        <begin position="455"/>
        <end position="548"/>
    </location>
</feature>
<evidence type="ECO:0000313" key="6">
    <source>
        <dbReference type="EMBL" id="KAL3765359.1"/>
    </source>
</evidence>
<dbReference type="PANTHER" id="PTHR48025">
    <property type="entry name" value="OS02G0815200 PROTEIN"/>
    <property type="match status" value="1"/>
</dbReference>
<feature type="compositionally biased region" description="Basic residues" evidence="3">
    <location>
        <begin position="1"/>
        <end position="12"/>
    </location>
</feature>
<feature type="transmembrane region" description="Helical" evidence="4">
    <location>
        <begin position="380"/>
        <end position="400"/>
    </location>
</feature>
<feature type="compositionally biased region" description="Low complexity" evidence="3">
    <location>
        <begin position="13"/>
        <end position="30"/>
    </location>
</feature>
<proteinExistence type="predicted"/>
<feature type="domain" description="RRM" evidence="5">
    <location>
        <begin position="547"/>
        <end position="622"/>
    </location>
</feature>
<keyword evidence="1 2" id="KW-0694">RNA-binding</keyword>
<keyword evidence="4" id="KW-0472">Membrane</keyword>
<dbReference type="GO" id="GO:0003723">
    <property type="term" value="F:RNA binding"/>
    <property type="evidence" value="ECO:0007669"/>
    <property type="project" value="UniProtKB-UniRule"/>
</dbReference>
<name>A0ABD3MQQ0_9STRA</name>